<dbReference type="InterPro" id="IPR020626">
    <property type="entry name" value="Asp_DH_prok"/>
</dbReference>
<comment type="pathway">
    <text evidence="6">Cofactor biosynthesis; NAD(+) biosynthesis; iminoaspartate from L-aspartate (dehydrogenase route): step 1/1.</text>
</comment>
<dbReference type="InterPro" id="IPR002811">
    <property type="entry name" value="Asp_DH"/>
</dbReference>
<dbReference type="Gene3D" id="3.40.50.720">
    <property type="entry name" value="NAD(P)-binding Rossmann-like Domain"/>
    <property type="match status" value="1"/>
</dbReference>
<comment type="catalytic activity">
    <reaction evidence="6">
        <text>L-aspartate + NAD(+) + H2O = oxaloacetate + NH4(+) + NADH + H(+)</text>
        <dbReference type="Rhea" id="RHEA:11788"/>
        <dbReference type="ChEBI" id="CHEBI:15377"/>
        <dbReference type="ChEBI" id="CHEBI:15378"/>
        <dbReference type="ChEBI" id="CHEBI:16452"/>
        <dbReference type="ChEBI" id="CHEBI:28938"/>
        <dbReference type="ChEBI" id="CHEBI:29991"/>
        <dbReference type="ChEBI" id="CHEBI:57540"/>
        <dbReference type="ChEBI" id="CHEBI:57945"/>
        <dbReference type="EC" id="1.4.1.21"/>
    </reaction>
</comment>
<feature type="binding site" evidence="6">
    <location>
        <position position="192"/>
    </location>
    <ligand>
        <name>NAD(+)</name>
        <dbReference type="ChEBI" id="CHEBI:57540"/>
    </ligand>
</feature>
<dbReference type="NCBIfam" id="NF009828">
    <property type="entry name" value="PRK13303.1-3"/>
    <property type="match status" value="1"/>
</dbReference>
<dbReference type="HAMAP" id="MF_01265">
    <property type="entry name" value="NadX"/>
    <property type="match status" value="1"/>
</dbReference>
<dbReference type="UniPathway" id="UPA00253">
    <property type="reaction ID" value="UER00456"/>
</dbReference>
<comment type="catalytic activity">
    <reaction evidence="6">
        <text>L-aspartate + NADP(+) + H2O = oxaloacetate + NH4(+) + NADPH + H(+)</text>
        <dbReference type="Rhea" id="RHEA:11784"/>
        <dbReference type="ChEBI" id="CHEBI:15377"/>
        <dbReference type="ChEBI" id="CHEBI:15378"/>
        <dbReference type="ChEBI" id="CHEBI:16452"/>
        <dbReference type="ChEBI" id="CHEBI:28938"/>
        <dbReference type="ChEBI" id="CHEBI:29991"/>
        <dbReference type="ChEBI" id="CHEBI:57783"/>
        <dbReference type="ChEBI" id="CHEBI:58349"/>
        <dbReference type="EC" id="1.4.1.21"/>
    </reaction>
</comment>
<dbReference type="EC" id="1.4.1.21" evidence="6"/>
<evidence type="ECO:0000256" key="4">
    <source>
        <dbReference type="ARBA" id="ARBA00023002"/>
    </source>
</evidence>
<evidence type="ECO:0000256" key="3">
    <source>
        <dbReference type="ARBA" id="ARBA00022857"/>
    </source>
</evidence>
<dbReference type="GO" id="GO:0009435">
    <property type="term" value="P:NAD+ biosynthetic process"/>
    <property type="evidence" value="ECO:0007669"/>
    <property type="project" value="UniProtKB-UniRule"/>
</dbReference>
<evidence type="ECO:0000256" key="6">
    <source>
        <dbReference type="HAMAP-Rule" id="MF_01265"/>
    </source>
</evidence>
<dbReference type="PANTHER" id="PTHR31873:SF6">
    <property type="entry name" value="ASPARTATE DEHYDROGENASE DOMAIN-CONTAINING PROTEIN"/>
    <property type="match status" value="1"/>
</dbReference>
<dbReference type="GO" id="GO:0016639">
    <property type="term" value="F:oxidoreductase activity, acting on the CH-NH2 group of donors, NAD or NADP as acceptor"/>
    <property type="evidence" value="ECO:0007669"/>
    <property type="project" value="UniProtKB-UniRule"/>
</dbReference>
<dbReference type="Gene3D" id="3.30.360.10">
    <property type="entry name" value="Dihydrodipicolinate Reductase, domain 2"/>
    <property type="match status" value="1"/>
</dbReference>
<comment type="function">
    <text evidence="6">Specifically catalyzes the NAD or NADP-dependent dehydrogenation of L-aspartate to iminoaspartate.</text>
</comment>
<accession>A0A2N4U6E5</accession>
<evidence type="ECO:0000259" key="8">
    <source>
        <dbReference type="Pfam" id="PF03447"/>
    </source>
</evidence>
<dbReference type="PANTHER" id="PTHR31873">
    <property type="entry name" value="L-ASPARTATE DEHYDROGENASE-RELATED"/>
    <property type="match status" value="1"/>
</dbReference>
<dbReference type="EMBL" id="PDNW01000004">
    <property type="protein sequence ID" value="PLC50567.1"/>
    <property type="molecule type" value="Genomic_DNA"/>
</dbReference>
<dbReference type="Proteomes" id="UP000234190">
    <property type="component" value="Unassembled WGS sequence"/>
</dbReference>
<evidence type="ECO:0000313" key="9">
    <source>
        <dbReference type="EMBL" id="PLC50567.1"/>
    </source>
</evidence>
<dbReference type="InterPro" id="IPR005106">
    <property type="entry name" value="Asp/hSer_DH_NAD-bd"/>
</dbReference>
<evidence type="ECO:0000313" key="10">
    <source>
        <dbReference type="Proteomes" id="UP000234190"/>
    </source>
</evidence>
<dbReference type="PIRSF" id="PIRSF005227">
    <property type="entry name" value="Asp_dh_NAD_syn"/>
    <property type="match status" value="1"/>
</dbReference>
<keyword evidence="3 6" id="KW-0521">NADP</keyword>
<dbReference type="InterPro" id="IPR036291">
    <property type="entry name" value="NAD(P)-bd_dom_sf"/>
</dbReference>
<comment type="caution">
    <text evidence="9">The sequence shown here is derived from an EMBL/GenBank/DDBJ whole genome shotgun (WGS) entry which is preliminary data.</text>
</comment>
<gene>
    <name evidence="6" type="primary">nadX</name>
    <name evidence="9" type="ORF">CR159_06005</name>
</gene>
<feature type="domain" description="Aspartate dehydrogenase" evidence="7">
    <location>
        <begin position="170"/>
        <end position="257"/>
    </location>
</feature>
<protein>
    <recommendedName>
        <fullName evidence="6">L-aspartate dehydrogenase</fullName>
        <ecNumber evidence="6">1.4.1.21</ecNumber>
    </recommendedName>
</protein>
<dbReference type="SUPFAM" id="SSF51735">
    <property type="entry name" value="NAD(P)-binding Rossmann-fold domains"/>
    <property type="match status" value="1"/>
</dbReference>
<feature type="binding site" evidence="6">
    <location>
        <position position="126"/>
    </location>
    <ligand>
        <name>NAD(+)</name>
        <dbReference type="ChEBI" id="CHEBI:57540"/>
    </ligand>
</feature>
<name>A0A2N4U6E5_9BURK</name>
<evidence type="ECO:0000256" key="1">
    <source>
        <dbReference type="ARBA" id="ARBA00008331"/>
    </source>
</evidence>
<keyword evidence="2 6" id="KW-0662">Pyridine nucleotide biosynthesis</keyword>
<feature type="domain" description="Aspartate/homoserine dehydrogenase NAD-binding" evidence="8">
    <location>
        <begin position="11"/>
        <end position="119"/>
    </location>
</feature>
<dbReference type="Pfam" id="PF03447">
    <property type="entry name" value="NAD_binding_3"/>
    <property type="match status" value="1"/>
</dbReference>
<reference evidence="9 10" key="1">
    <citation type="submission" date="2017-10" db="EMBL/GenBank/DDBJ databases">
        <title>Two draft genome sequences of Pusillimonas sp. strains isolated from a nitrate- and radionuclide-contaminated groundwater in Russia.</title>
        <authorList>
            <person name="Grouzdev D.S."/>
            <person name="Tourova T.P."/>
            <person name="Goeva M.A."/>
            <person name="Babich T.L."/>
            <person name="Sokolova D.S."/>
            <person name="Abdullin R."/>
            <person name="Poltaraus A.B."/>
            <person name="Toshchakov S.V."/>
            <person name="Nazina T.N."/>
        </authorList>
    </citation>
    <scope>NUCLEOTIDE SEQUENCE [LARGE SCALE GENOMIC DNA]</scope>
    <source>
        <strain evidence="9 10">JR1/69-3-13</strain>
    </source>
</reference>
<dbReference type="GO" id="GO:0033735">
    <property type="term" value="F:aspartate dehydrogenase [NAD(P)+] activity"/>
    <property type="evidence" value="ECO:0007669"/>
    <property type="project" value="UniProtKB-EC"/>
</dbReference>
<keyword evidence="10" id="KW-1185">Reference proteome</keyword>
<proteinExistence type="inferred from homology"/>
<evidence type="ECO:0000259" key="7">
    <source>
        <dbReference type="Pfam" id="PF01958"/>
    </source>
</evidence>
<comment type="miscellaneous">
    <text evidence="6">The iminoaspartate product is unstable in aqueous solution and can decompose to oxaloacetate and ammonia.</text>
</comment>
<sequence>MNVKHRVAVIGFGSIGKTVVNELLGTDSATRFDLAVFQREGSRSQISLPASVKRFIDLDGVLDWKPQLVVEAAGQVAVRQYAPICLSAGIPFLISSTGALASEELRLRIEVAARSGTSKALIISGAIGALDYLSAAARLPGTRVTYESRKPIAAWREELRELGLDPDATDEPVILFDGDAETAAQRYPRNLNVAATLALAGVGMRDTAVRVVADPGVDANTHVITVEGPSGTLHTRIVNAPSLDNPKTSAIVAFSVVNAIHQYFAPLQFT</sequence>
<keyword evidence="5 6" id="KW-0520">NAD</keyword>
<dbReference type="SUPFAM" id="SSF55347">
    <property type="entry name" value="Glyceraldehyde-3-phosphate dehydrogenase-like, C-terminal domain"/>
    <property type="match status" value="1"/>
</dbReference>
<organism evidence="9 10">
    <name type="scientific">Pollutimonas subterranea</name>
    <dbReference type="NCBI Taxonomy" id="2045210"/>
    <lineage>
        <taxon>Bacteria</taxon>
        <taxon>Pseudomonadati</taxon>
        <taxon>Pseudomonadota</taxon>
        <taxon>Betaproteobacteria</taxon>
        <taxon>Burkholderiales</taxon>
        <taxon>Alcaligenaceae</taxon>
        <taxon>Pollutimonas</taxon>
    </lineage>
</organism>
<dbReference type="InterPro" id="IPR011182">
    <property type="entry name" value="L-Asp_DH"/>
</dbReference>
<dbReference type="AlphaFoldDB" id="A0A2N4U6E5"/>
<comment type="similarity">
    <text evidence="1 6">Belongs to the L-aspartate dehydrogenase family.</text>
</comment>
<feature type="active site" evidence="6">
    <location>
        <position position="222"/>
    </location>
</feature>
<dbReference type="GO" id="GO:0050661">
    <property type="term" value="F:NADP binding"/>
    <property type="evidence" value="ECO:0007669"/>
    <property type="project" value="UniProtKB-UniRule"/>
</dbReference>
<dbReference type="GO" id="GO:0051287">
    <property type="term" value="F:NAD binding"/>
    <property type="evidence" value="ECO:0007669"/>
    <property type="project" value="UniProtKB-UniRule"/>
</dbReference>
<keyword evidence="4 6" id="KW-0560">Oxidoreductase</keyword>
<dbReference type="OrthoDB" id="7056904at2"/>
<dbReference type="Pfam" id="PF01958">
    <property type="entry name" value="Asp_DH_C"/>
    <property type="match status" value="1"/>
</dbReference>
<evidence type="ECO:0000256" key="5">
    <source>
        <dbReference type="ARBA" id="ARBA00023027"/>
    </source>
</evidence>
<dbReference type="RefSeq" id="WP_102073112.1">
    <property type="nucleotide sequence ID" value="NZ_PDNW01000004.1"/>
</dbReference>
<evidence type="ECO:0000256" key="2">
    <source>
        <dbReference type="ARBA" id="ARBA00022642"/>
    </source>
</evidence>